<dbReference type="RefSeq" id="WP_208315159.1">
    <property type="nucleotide sequence ID" value="NZ_JAELYA010000006.1"/>
</dbReference>
<dbReference type="GO" id="GO:0016787">
    <property type="term" value="F:hydrolase activity"/>
    <property type="evidence" value="ECO:0007669"/>
    <property type="project" value="UniProtKB-KW"/>
</dbReference>
<dbReference type="EMBL" id="JAELYA010000006">
    <property type="protein sequence ID" value="MBO3276949.1"/>
    <property type="molecule type" value="Genomic_DNA"/>
</dbReference>
<reference evidence="5 6" key="1">
    <citation type="submission" date="2020-12" db="EMBL/GenBank/DDBJ databases">
        <title>Pseudomonas schmalbachii sp. nov. isolated from millipede gut.</title>
        <authorList>
            <person name="Shelomi M."/>
        </authorList>
    </citation>
    <scope>NUCLEOTIDE SEQUENCE [LARGE SCALE GENOMIC DNA]</scope>
    <source>
        <strain evidence="5 6">Milli4</strain>
    </source>
</reference>
<gene>
    <name evidence="5" type="ORF">JFY56_17120</name>
</gene>
<keyword evidence="6" id="KW-1185">Reference proteome</keyword>
<evidence type="ECO:0000256" key="3">
    <source>
        <dbReference type="ARBA" id="ARBA00022723"/>
    </source>
</evidence>
<dbReference type="InterPro" id="IPR036663">
    <property type="entry name" value="Fumarylacetoacetase_C_sf"/>
</dbReference>
<name>A0ABS3TTF7_9PSED</name>
<dbReference type="PANTHER" id="PTHR42796:SF4">
    <property type="entry name" value="FUMARYLACETOACETATE HYDROLASE DOMAIN-CONTAINING PROTEIN 2A"/>
    <property type="match status" value="1"/>
</dbReference>
<evidence type="ECO:0000313" key="6">
    <source>
        <dbReference type="Proteomes" id="UP000669060"/>
    </source>
</evidence>
<keyword evidence="3" id="KW-0479">Metal-binding</keyword>
<dbReference type="Pfam" id="PF01557">
    <property type="entry name" value="FAA_hydrolase"/>
    <property type="match status" value="1"/>
</dbReference>
<dbReference type="SUPFAM" id="SSF56529">
    <property type="entry name" value="FAH"/>
    <property type="match status" value="1"/>
</dbReference>
<dbReference type="PANTHER" id="PTHR42796">
    <property type="entry name" value="FUMARYLACETOACETATE HYDROLASE DOMAIN-CONTAINING PROTEIN 2A-RELATED"/>
    <property type="match status" value="1"/>
</dbReference>
<dbReference type="Proteomes" id="UP000669060">
    <property type="component" value="Unassembled WGS sequence"/>
</dbReference>
<protein>
    <submittedName>
        <fullName evidence="5">Fumarylacetoacetate hydrolase family protein</fullName>
    </submittedName>
</protein>
<evidence type="ECO:0000256" key="2">
    <source>
        <dbReference type="ARBA" id="ARBA00010715"/>
    </source>
</evidence>
<accession>A0ABS3TTF7</accession>
<proteinExistence type="inferred from homology"/>
<comment type="similarity">
    <text evidence="1">Belongs to the FAH family.</text>
</comment>
<dbReference type="Gene3D" id="3.90.850.10">
    <property type="entry name" value="Fumarylacetoacetase-like, C-terminal domain"/>
    <property type="match status" value="1"/>
</dbReference>
<dbReference type="InterPro" id="IPR051121">
    <property type="entry name" value="FAH"/>
</dbReference>
<comment type="similarity">
    <text evidence="2">Belongs to the hydratase/decarboxylase family.</text>
</comment>
<organism evidence="5 6">
    <name type="scientific">Pseudomonas schmalbachii</name>
    <dbReference type="NCBI Taxonomy" id="2816993"/>
    <lineage>
        <taxon>Bacteria</taxon>
        <taxon>Pseudomonadati</taxon>
        <taxon>Pseudomonadota</taxon>
        <taxon>Gammaproteobacteria</taxon>
        <taxon>Pseudomonadales</taxon>
        <taxon>Pseudomonadaceae</taxon>
        <taxon>Pseudomonas</taxon>
    </lineage>
</organism>
<evidence type="ECO:0000313" key="5">
    <source>
        <dbReference type="EMBL" id="MBO3276949.1"/>
    </source>
</evidence>
<comment type="caution">
    <text evidence="5">The sequence shown here is derived from an EMBL/GenBank/DDBJ whole genome shotgun (WGS) entry which is preliminary data.</text>
</comment>
<sequence length="283" mass="30677">MKLMSYVTSHRASFGIVEGECIYDLGSRLGDSCADLKTAIRSGALKQFEGLAGSVEADFRLGDVVNLPVIPNPGKIICVGLNYAAHREEVKRAVTTEPTMFVRFAESQCGHERPLVCPRESDAFDYEGEIAVIIGKGGRRIAQANALEHVAGLACYNDGSIRDWQAHGTQWTAGKNFPATGAFGPWMVTADELPADSVLSLTTRLNGEQMQHTTTDLMLFPIAKLIEYISTYLTLEAGDVILTGTPGGVGFRREPPVFMKDGDIVEIEVSGIGILRNRVVKEA</sequence>
<keyword evidence="5" id="KW-0378">Hydrolase</keyword>
<feature type="domain" description="Fumarylacetoacetase-like C-terminal" evidence="4">
    <location>
        <begin position="75"/>
        <end position="280"/>
    </location>
</feature>
<evidence type="ECO:0000256" key="1">
    <source>
        <dbReference type="ARBA" id="ARBA00010211"/>
    </source>
</evidence>
<evidence type="ECO:0000259" key="4">
    <source>
        <dbReference type="Pfam" id="PF01557"/>
    </source>
</evidence>
<dbReference type="InterPro" id="IPR011234">
    <property type="entry name" value="Fumarylacetoacetase-like_C"/>
</dbReference>